<dbReference type="Proteomes" id="UP001178507">
    <property type="component" value="Unassembled WGS sequence"/>
</dbReference>
<gene>
    <name evidence="1" type="ORF">EVOR1521_LOCUS9413</name>
</gene>
<organism evidence="1 2">
    <name type="scientific">Effrenium voratum</name>
    <dbReference type="NCBI Taxonomy" id="2562239"/>
    <lineage>
        <taxon>Eukaryota</taxon>
        <taxon>Sar</taxon>
        <taxon>Alveolata</taxon>
        <taxon>Dinophyceae</taxon>
        <taxon>Suessiales</taxon>
        <taxon>Symbiodiniaceae</taxon>
        <taxon>Effrenium</taxon>
    </lineage>
</organism>
<dbReference type="InterPro" id="IPR032675">
    <property type="entry name" value="LRR_dom_sf"/>
</dbReference>
<dbReference type="AlphaFoldDB" id="A0AA36MWZ8"/>
<dbReference type="InterPro" id="IPR026906">
    <property type="entry name" value="LRR_5"/>
</dbReference>
<dbReference type="Pfam" id="PF13306">
    <property type="entry name" value="LRR_5"/>
    <property type="match status" value="1"/>
</dbReference>
<accession>A0AA36MWZ8</accession>
<reference evidence="1" key="1">
    <citation type="submission" date="2023-08" db="EMBL/GenBank/DDBJ databases">
        <authorList>
            <person name="Chen Y."/>
            <person name="Shah S."/>
            <person name="Dougan E. K."/>
            <person name="Thang M."/>
            <person name="Chan C."/>
        </authorList>
    </citation>
    <scope>NUCLEOTIDE SEQUENCE</scope>
</reference>
<evidence type="ECO:0000313" key="1">
    <source>
        <dbReference type="EMBL" id="CAJ1381858.1"/>
    </source>
</evidence>
<dbReference type="EMBL" id="CAUJNA010000846">
    <property type="protein sequence ID" value="CAJ1381858.1"/>
    <property type="molecule type" value="Genomic_DNA"/>
</dbReference>
<sequence length="138" mass="14924">MAREITVRQLSGAERAFEVLADVTVREFKRQLHGWLACADESQRNMSSVEVLVGDRSLLNNEEMLSEAISGAEVLAFLSIKPVMCSSFSTSGCEVEDVLAVDIPESVTQIEDHAFRGCSSLAVVTIPNSVTVVGESAF</sequence>
<name>A0AA36MWZ8_9DINO</name>
<protein>
    <recommendedName>
        <fullName evidence="3">Leucine-rich repeat domain-containing protein</fullName>
    </recommendedName>
</protein>
<dbReference type="Gene3D" id="3.80.10.10">
    <property type="entry name" value="Ribonuclease Inhibitor"/>
    <property type="match status" value="1"/>
</dbReference>
<proteinExistence type="predicted"/>
<evidence type="ECO:0000313" key="2">
    <source>
        <dbReference type="Proteomes" id="UP001178507"/>
    </source>
</evidence>
<evidence type="ECO:0008006" key="3">
    <source>
        <dbReference type="Google" id="ProtNLM"/>
    </source>
</evidence>
<comment type="caution">
    <text evidence="1">The sequence shown here is derived from an EMBL/GenBank/DDBJ whole genome shotgun (WGS) entry which is preliminary data.</text>
</comment>
<keyword evidence="2" id="KW-1185">Reference proteome</keyword>